<dbReference type="OrthoDB" id="5068955at2759"/>
<proteinExistence type="predicted"/>
<reference evidence="1 2" key="1">
    <citation type="journal article" date="2018" name="Sci. Rep.">
        <title>Comparative genomics provides insights into the lifestyle and reveals functional heterogeneity of dark septate endophytic fungi.</title>
        <authorList>
            <person name="Knapp D.G."/>
            <person name="Nemeth J.B."/>
            <person name="Barry K."/>
            <person name="Hainaut M."/>
            <person name="Henrissat B."/>
            <person name="Johnson J."/>
            <person name="Kuo A."/>
            <person name="Lim J.H.P."/>
            <person name="Lipzen A."/>
            <person name="Nolan M."/>
            <person name="Ohm R.A."/>
            <person name="Tamas L."/>
            <person name="Grigoriev I.V."/>
            <person name="Spatafora J.W."/>
            <person name="Nagy L.G."/>
            <person name="Kovacs G.M."/>
        </authorList>
    </citation>
    <scope>NUCLEOTIDE SEQUENCE [LARGE SCALE GENOMIC DNA]</scope>
    <source>
        <strain evidence="1 2">DSE2036</strain>
    </source>
</reference>
<gene>
    <name evidence="1" type="ORF">DM02DRAFT_606043</name>
</gene>
<dbReference type="STRING" id="97972.A0A2V1D1K3"/>
<organism evidence="1 2">
    <name type="scientific">Periconia macrospinosa</name>
    <dbReference type="NCBI Taxonomy" id="97972"/>
    <lineage>
        <taxon>Eukaryota</taxon>
        <taxon>Fungi</taxon>
        <taxon>Dikarya</taxon>
        <taxon>Ascomycota</taxon>
        <taxon>Pezizomycotina</taxon>
        <taxon>Dothideomycetes</taxon>
        <taxon>Pleosporomycetidae</taxon>
        <taxon>Pleosporales</taxon>
        <taxon>Massarineae</taxon>
        <taxon>Periconiaceae</taxon>
        <taxon>Periconia</taxon>
    </lineage>
</organism>
<name>A0A2V1D1K3_9PLEO</name>
<sequence length="179" mass="20677">MIHLRDFVDAITDDPTRQSAPNYTEIQTDINIFDEDLFYSPNITVEPIRTRIRVYLTREERGLYLPNTFFYCDGRFSTTLSTDNVLEIGIQALTDFDDYHRHLPEQWCPMVTIIGSVRSRHPSESRLFTVETSVYDASKAAPIQFSVVCFFENTKRWQNVKTPPPEAFLSVTAKVAART</sequence>
<evidence type="ECO:0000313" key="2">
    <source>
        <dbReference type="Proteomes" id="UP000244855"/>
    </source>
</evidence>
<dbReference type="Proteomes" id="UP000244855">
    <property type="component" value="Unassembled WGS sequence"/>
</dbReference>
<feature type="non-terminal residue" evidence="1">
    <location>
        <position position="179"/>
    </location>
</feature>
<protein>
    <submittedName>
        <fullName evidence="1">Uncharacterized protein</fullName>
    </submittedName>
</protein>
<accession>A0A2V1D1K3</accession>
<keyword evidence="2" id="KW-1185">Reference proteome</keyword>
<dbReference type="AlphaFoldDB" id="A0A2V1D1K3"/>
<dbReference type="EMBL" id="KZ805756">
    <property type="protein sequence ID" value="PVH91912.1"/>
    <property type="molecule type" value="Genomic_DNA"/>
</dbReference>
<evidence type="ECO:0000313" key="1">
    <source>
        <dbReference type="EMBL" id="PVH91912.1"/>
    </source>
</evidence>